<dbReference type="AlphaFoldDB" id="A0A835IW99"/>
<comment type="caution">
    <text evidence="3">The sequence shown here is derived from an EMBL/GenBank/DDBJ whole genome shotgun (WGS) entry which is preliminary data.</text>
</comment>
<protein>
    <recommendedName>
        <fullName evidence="2">Alpha/beta hydrolase fold-3 domain-containing protein</fullName>
    </recommendedName>
</protein>
<proteinExistence type="predicted"/>
<sequence>MASTPVDVLWEYDPFIRVYKDNRRLRIRPDVFVRPTCVSSKDVIITPKTNVYIENVQVYNQESVLSARLYLPKGANPHSKLPLLIYFHGGGFCIESAFCPTYHNYLNLLVEKANVIAVSVNYRRASEYPLPIAYEDSWAAVQWVFSQQPKEFSPPQEEWLKDYANFNQVFMAGDSAGANIAHNMGIRAADPKFNGKFSGIVVVHPYFLGVQPIESEGDMEDLGKLWFAIQTTKSEHDDPSLDDPYLNPLKDPNFSQLACKRVLVCVAEKDALVHRGKLYYENLKNSKWAQEGGVVEIMESKGEGHVFHTSRLTGGKSDELMKMVVAFINAKEPAKD</sequence>
<dbReference type="EMBL" id="JADFTS010000001">
    <property type="protein sequence ID" value="KAF9624423.1"/>
    <property type="molecule type" value="Genomic_DNA"/>
</dbReference>
<dbReference type="PROSITE" id="PS01174">
    <property type="entry name" value="LIPASE_GDXG_SER"/>
    <property type="match status" value="1"/>
</dbReference>
<dbReference type="InterPro" id="IPR033140">
    <property type="entry name" value="Lipase_GDXG_put_SER_AS"/>
</dbReference>
<accession>A0A835IW99</accession>
<organism evidence="3 4">
    <name type="scientific">Coptis chinensis</name>
    <dbReference type="NCBI Taxonomy" id="261450"/>
    <lineage>
        <taxon>Eukaryota</taxon>
        <taxon>Viridiplantae</taxon>
        <taxon>Streptophyta</taxon>
        <taxon>Embryophyta</taxon>
        <taxon>Tracheophyta</taxon>
        <taxon>Spermatophyta</taxon>
        <taxon>Magnoliopsida</taxon>
        <taxon>Ranunculales</taxon>
        <taxon>Ranunculaceae</taxon>
        <taxon>Coptidoideae</taxon>
        <taxon>Coptis</taxon>
    </lineage>
</organism>
<dbReference type="Gene3D" id="3.40.50.1820">
    <property type="entry name" value="alpha/beta hydrolase"/>
    <property type="match status" value="1"/>
</dbReference>
<evidence type="ECO:0000259" key="2">
    <source>
        <dbReference type="Pfam" id="PF07859"/>
    </source>
</evidence>
<dbReference type="InterPro" id="IPR029058">
    <property type="entry name" value="AB_hydrolase_fold"/>
</dbReference>
<dbReference type="Proteomes" id="UP000631114">
    <property type="component" value="Unassembled WGS sequence"/>
</dbReference>
<dbReference type="InterPro" id="IPR050466">
    <property type="entry name" value="Carboxylest/Gibb_receptor"/>
</dbReference>
<reference evidence="3 4" key="1">
    <citation type="submission" date="2020-10" db="EMBL/GenBank/DDBJ databases">
        <title>The Coptis chinensis genome and diversification of protoberbering-type alkaloids.</title>
        <authorList>
            <person name="Wang B."/>
            <person name="Shu S."/>
            <person name="Song C."/>
            <person name="Liu Y."/>
        </authorList>
    </citation>
    <scope>NUCLEOTIDE SEQUENCE [LARGE SCALE GENOMIC DNA]</scope>
    <source>
        <strain evidence="3">HL-2020</strain>
        <tissue evidence="3">Leaf</tissue>
    </source>
</reference>
<feature type="domain" description="Alpha/beta hydrolase fold-3" evidence="2">
    <location>
        <begin position="84"/>
        <end position="308"/>
    </location>
</feature>
<evidence type="ECO:0000313" key="3">
    <source>
        <dbReference type="EMBL" id="KAF9624423.1"/>
    </source>
</evidence>
<keyword evidence="4" id="KW-1185">Reference proteome</keyword>
<dbReference type="GO" id="GO:0016787">
    <property type="term" value="F:hydrolase activity"/>
    <property type="evidence" value="ECO:0007669"/>
    <property type="project" value="InterPro"/>
</dbReference>
<feature type="active site" evidence="1">
    <location>
        <position position="175"/>
    </location>
</feature>
<dbReference type="PANTHER" id="PTHR23024:SF577">
    <property type="entry name" value="CARBOXYLESTERASE 2-RELATED"/>
    <property type="match status" value="1"/>
</dbReference>
<gene>
    <name evidence="3" type="ORF">IFM89_011431</name>
</gene>
<name>A0A835IW99_9MAGN</name>
<dbReference type="SUPFAM" id="SSF53474">
    <property type="entry name" value="alpha/beta-Hydrolases"/>
    <property type="match status" value="1"/>
</dbReference>
<dbReference type="PANTHER" id="PTHR23024">
    <property type="entry name" value="ARYLACETAMIDE DEACETYLASE"/>
    <property type="match status" value="1"/>
</dbReference>
<evidence type="ECO:0000256" key="1">
    <source>
        <dbReference type="PROSITE-ProRule" id="PRU10038"/>
    </source>
</evidence>
<evidence type="ECO:0000313" key="4">
    <source>
        <dbReference type="Proteomes" id="UP000631114"/>
    </source>
</evidence>
<dbReference type="OrthoDB" id="408631at2759"/>
<dbReference type="Pfam" id="PF07859">
    <property type="entry name" value="Abhydrolase_3"/>
    <property type="match status" value="1"/>
</dbReference>
<dbReference type="InterPro" id="IPR013094">
    <property type="entry name" value="AB_hydrolase_3"/>
</dbReference>